<sequence>MLHAASPCDAMWGGHGRGRGREGGRGYEGARETGGLFCALVASCVVAEVRKAACVLHRRAGILAAVAAGAGHLIGKTDAMGSKIGTGGRSLNSVDASPSHPRNESRLRLCPRPAVPYPSRVAAAAVAVALASTNESEHRPPLPAVIGARSTCRPTSFAARPCPSRIIARLSSLPRILVLLSCPLLVSPHPVVIVPAWLIDDAAPASISISGNGTRRRRRRGWETA</sequence>
<evidence type="ECO:0000313" key="2">
    <source>
        <dbReference type="EMBL" id="KAF7360869.1"/>
    </source>
</evidence>
<gene>
    <name evidence="2" type="ORF">MSAN_01116500</name>
</gene>
<keyword evidence="3" id="KW-1185">Reference proteome</keyword>
<proteinExistence type="predicted"/>
<feature type="region of interest" description="Disordered" evidence="1">
    <location>
        <begin position="85"/>
        <end position="109"/>
    </location>
</feature>
<organism evidence="2 3">
    <name type="scientific">Mycena sanguinolenta</name>
    <dbReference type="NCBI Taxonomy" id="230812"/>
    <lineage>
        <taxon>Eukaryota</taxon>
        <taxon>Fungi</taxon>
        <taxon>Dikarya</taxon>
        <taxon>Basidiomycota</taxon>
        <taxon>Agaricomycotina</taxon>
        <taxon>Agaricomycetes</taxon>
        <taxon>Agaricomycetidae</taxon>
        <taxon>Agaricales</taxon>
        <taxon>Marasmiineae</taxon>
        <taxon>Mycenaceae</taxon>
        <taxon>Mycena</taxon>
    </lineage>
</organism>
<name>A0A8H6YKU8_9AGAR</name>
<evidence type="ECO:0000313" key="3">
    <source>
        <dbReference type="Proteomes" id="UP000623467"/>
    </source>
</evidence>
<reference evidence="2" key="1">
    <citation type="submission" date="2020-05" db="EMBL/GenBank/DDBJ databases">
        <title>Mycena genomes resolve the evolution of fungal bioluminescence.</title>
        <authorList>
            <person name="Tsai I.J."/>
        </authorList>
    </citation>
    <scope>NUCLEOTIDE SEQUENCE</scope>
    <source>
        <strain evidence="2">160909Yilan</strain>
    </source>
</reference>
<dbReference type="AlphaFoldDB" id="A0A8H6YKU8"/>
<comment type="caution">
    <text evidence="2">The sequence shown here is derived from an EMBL/GenBank/DDBJ whole genome shotgun (WGS) entry which is preliminary data.</text>
</comment>
<evidence type="ECO:0000256" key="1">
    <source>
        <dbReference type="SAM" id="MobiDB-lite"/>
    </source>
</evidence>
<accession>A0A8H6YKU8</accession>
<protein>
    <submittedName>
        <fullName evidence="2">Uncharacterized protein</fullName>
    </submittedName>
</protein>
<dbReference type="Proteomes" id="UP000623467">
    <property type="component" value="Unassembled WGS sequence"/>
</dbReference>
<dbReference type="EMBL" id="JACAZH010000008">
    <property type="protein sequence ID" value="KAF7360869.1"/>
    <property type="molecule type" value="Genomic_DNA"/>
</dbReference>